<name>A0A078A4C0_STYLE</name>
<accession>A0A078A4C0</accession>
<feature type="compositionally biased region" description="Polar residues" evidence="2">
    <location>
        <begin position="1"/>
        <end position="13"/>
    </location>
</feature>
<keyword evidence="1" id="KW-0175">Coiled coil</keyword>
<evidence type="ECO:0000313" key="4">
    <source>
        <dbReference type="Proteomes" id="UP000039865"/>
    </source>
</evidence>
<protein>
    <submittedName>
        <fullName evidence="3">Uncharacterized protein</fullName>
    </submittedName>
</protein>
<proteinExistence type="predicted"/>
<gene>
    <name evidence="3" type="primary">Contig15389.g16403</name>
    <name evidence="3" type="ORF">STYLEM_5978</name>
</gene>
<keyword evidence="4" id="KW-1185">Reference proteome</keyword>
<sequence length="752" mass="89590">MKTRLGTEQNYNHNLKRDNSNKRSPKSSMTTPMKGKLPAISHRTHRSVSTIALLTENQNNTLRNELKNLDDLHQEMENVITGGKLNAKIDPKLLMKETDKGFQIVTARLNRVIYSLGTQKLDNQKEQIYTLKPHNGLYCYVNTLMRETPLYLYLKKQNDNTNLTVYYSRIHKNPDYENNEGSSRGYKVIVNEYNDPIFQSENVYFGIFTDTGCTFQITYSFKHDIPLRAFGSPVRRGSKKKRRTVEILKKNPLDFLDEEEDQDQQQERKKHHHDYFKQKIQAILSDGRVLKSFLGRIRDIKDKRQQEQAAKKIQNKEHQQRQIMKILSVQQQSNFDNSTTINWNSTMQESKFGMNLTRLEFKIQQTLDRKTKLDEENFKKKIFLLNKREYLKDFREQEAQKANEIYRRTQKCRTWIEFHVLADIIKLLKQRFSESQKKRELNLKKLKCAISIQRMIKRVLRKRRYTLQKRLQYNVMRSLTFSGNQIFDSTEFRAKNKLLVFIKQTSDLHYLKLKLLKFHSNIEKVQNCIKSSIQKKRAREVTLFQLYHDFVLTVITMNTMAIQQQNSGKRKKDQKRDNFPIEKLNEQSQDIKMKYIKQYLALKEFKFMYEYVKWSVINHKKLANPTLIVKLKNQISILEKNMSDQDFRYTFNPLQAQLLNLIRPQDPPIPKNQTPINCDLKVGLRFQDIWTSVTNLKSIQDEQLVNELSEILEVTPEEIKNIPEELQRRPRFQINPTKDELWSIFMKVYLLN</sequence>
<dbReference type="InParanoid" id="A0A078A4C0"/>
<dbReference type="EMBL" id="CCKQ01005750">
    <property type="protein sequence ID" value="CDW77012.1"/>
    <property type="molecule type" value="Genomic_DNA"/>
</dbReference>
<dbReference type="Proteomes" id="UP000039865">
    <property type="component" value="Unassembled WGS sequence"/>
</dbReference>
<dbReference type="AlphaFoldDB" id="A0A078A4C0"/>
<feature type="coiled-coil region" evidence="1">
    <location>
        <begin position="52"/>
        <end position="79"/>
    </location>
</feature>
<evidence type="ECO:0000256" key="1">
    <source>
        <dbReference type="SAM" id="Coils"/>
    </source>
</evidence>
<reference evidence="3 4" key="1">
    <citation type="submission" date="2014-06" db="EMBL/GenBank/DDBJ databases">
        <authorList>
            <person name="Swart Estienne"/>
        </authorList>
    </citation>
    <scope>NUCLEOTIDE SEQUENCE [LARGE SCALE GENOMIC DNA]</scope>
    <source>
        <strain evidence="3 4">130c</strain>
    </source>
</reference>
<feature type="region of interest" description="Disordered" evidence="2">
    <location>
        <begin position="1"/>
        <end position="41"/>
    </location>
</feature>
<organism evidence="3 4">
    <name type="scientific">Stylonychia lemnae</name>
    <name type="common">Ciliate</name>
    <dbReference type="NCBI Taxonomy" id="5949"/>
    <lineage>
        <taxon>Eukaryota</taxon>
        <taxon>Sar</taxon>
        <taxon>Alveolata</taxon>
        <taxon>Ciliophora</taxon>
        <taxon>Intramacronucleata</taxon>
        <taxon>Spirotrichea</taxon>
        <taxon>Stichotrichia</taxon>
        <taxon>Sporadotrichida</taxon>
        <taxon>Oxytrichidae</taxon>
        <taxon>Stylonychinae</taxon>
        <taxon>Stylonychia</taxon>
    </lineage>
</organism>
<evidence type="ECO:0000256" key="2">
    <source>
        <dbReference type="SAM" id="MobiDB-lite"/>
    </source>
</evidence>
<evidence type="ECO:0000313" key="3">
    <source>
        <dbReference type="EMBL" id="CDW77012.1"/>
    </source>
</evidence>